<evidence type="ECO:0000313" key="3">
    <source>
        <dbReference type="Proteomes" id="UP000577362"/>
    </source>
</evidence>
<name>A0A840BQP8_9HYPH</name>
<keyword evidence="1" id="KW-0812">Transmembrane</keyword>
<keyword evidence="3" id="KW-1185">Reference proteome</keyword>
<sequence>MKPFNHDIGGYAFLGLLVATVWAIPLAAFLHRDAHGNAMELPRCDEARSLDQVREALDAQSGQTVLGLYDATELRRGAIGDYRRCIATVVTTAGEAQIGFAIGWHDRRNAIPFWTGDGLPPSLPDRANH</sequence>
<gene>
    <name evidence="2" type="ORF">GGR16_000030</name>
</gene>
<keyword evidence="1" id="KW-0472">Membrane</keyword>
<feature type="transmembrane region" description="Helical" evidence="1">
    <location>
        <begin position="12"/>
        <end position="30"/>
    </location>
</feature>
<reference evidence="2 3" key="1">
    <citation type="submission" date="2020-08" db="EMBL/GenBank/DDBJ databases">
        <title>Genomic Encyclopedia of Type Strains, Phase IV (KMG-IV): sequencing the most valuable type-strain genomes for metagenomic binning, comparative biology and taxonomic classification.</title>
        <authorList>
            <person name="Goeker M."/>
        </authorList>
    </citation>
    <scope>NUCLEOTIDE SEQUENCE [LARGE SCALE GENOMIC DNA]</scope>
    <source>
        <strain evidence="2 3">DSM 103737</strain>
    </source>
</reference>
<dbReference type="RefSeq" id="WP_183315328.1">
    <property type="nucleotide sequence ID" value="NZ_JACIEN010000001.1"/>
</dbReference>
<dbReference type="AlphaFoldDB" id="A0A840BQP8"/>
<organism evidence="2 3">
    <name type="scientific">Chelatococcus caeni</name>
    <dbReference type="NCBI Taxonomy" id="1348468"/>
    <lineage>
        <taxon>Bacteria</taxon>
        <taxon>Pseudomonadati</taxon>
        <taxon>Pseudomonadota</taxon>
        <taxon>Alphaproteobacteria</taxon>
        <taxon>Hyphomicrobiales</taxon>
        <taxon>Chelatococcaceae</taxon>
        <taxon>Chelatococcus</taxon>
    </lineage>
</organism>
<proteinExistence type="predicted"/>
<evidence type="ECO:0000256" key="1">
    <source>
        <dbReference type="SAM" id="Phobius"/>
    </source>
</evidence>
<accession>A0A840BQP8</accession>
<evidence type="ECO:0000313" key="2">
    <source>
        <dbReference type="EMBL" id="MBB4015024.1"/>
    </source>
</evidence>
<keyword evidence="1" id="KW-1133">Transmembrane helix</keyword>
<dbReference type="Proteomes" id="UP000577362">
    <property type="component" value="Unassembled WGS sequence"/>
</dbReference>
<comment type="caution">
    <text evidence="2">The sequence shown here is derived from an EMBL/GenBank/DDBJ whole genome shotgun (WGS) entry which is preliminary data.</text>
</comment>
<protein>
    <submittedName>
        <fullName evidence="2">Uncharacterized protein</fullName>
    </submittedName>
</protein>
<dbReference type="EMBL" id="JACIEN010000001">
    <property type="protein sequence ID" value="MBB4015024.1"/>
    <property type="molecule type" value="Genomic_DNA"/>
</dbReference>